<feature type="compositionally biased region" description="Acidic residues" evidence="10">
    <location>
        <begin position="41"/>
        <end position="57"/>
    </location>
</feature>
<keyword evidence="2 9" id="KW-0853">WD repeat</keyword>
<gene>
    <name evidence="11" type="ORF">FA10DRAFT_242497</name>
</gene>
<dbReference type="InterPro" id="IPR015943">
    <property type="entry name" value="WD40/YVTN_repeat-like_dom_sf"/>
</dbReference>
<dbReference type="PROSITE" id="PS50082">
    <property type="entry name" value="WD_REPEATS_2"/>
    <property type="match status" value="5"/>
</dbReference>
<evidence type="ECO:0000256" key="3">
    <source>
        <dbReference type="ARBA" id="ARBA00022664"/>
    </source>
</evidence>
<keyword evidence="7" id="KW-0539">Nucleus</keyword>
<dbReference type="Gene3D" id="2.130.10.10">
    <property type="entry name" value="YVTN repeat-like/Quinoprotein amine dehydrogenase"/>
    <property type="match status" value="1"/>
</dbReference>
<name>A0A316YIV6_9BASI</name>
<dbReference type="PANTHER" id="PTHR43979:SF1">
    <property type="entry name" value="PRE-MRNA-PROCESSING FACTOR 17"/>
    <property type="match status" value="1"/>
</dbReference>
<dbReference type="PANTHER" id="PTHR43979">
    <property type="entry name" value="PRE-MRNA-PROCESSING FACTOR 17"/>
    <property type="match status" value="1"/>
</dbReference>
<evidence type="ECO:0000256" key="9">
    <source>
        <dbReference type="PROSITE-ProRule" id="PRU00221"/>
    </source>
</evidence>
<dbReference type="SUPFAM" id="SSF50978">
    <property type="entry name" value="WD40 repeat-like"/>
    <property type="match status" value="1"/>
</dbReference>
<evidence type="ECO:0000313" key="11">
    <source>
        <dbReference type="EMBL" id="PWN89139.1"/>
    </source>
</evidence>
<dbReference type="AlphaFoldDB" id="A0A316YIV6"/>
<dbReference type="CDD" id="cd00200">
    <property type="entry name" value="WD40"/>
    <property type="match status" value="1"/>
</dbReference>
<dbReference type="SMART" id="SM00320">
    <property type="entry name" value="WD40"/>
    <property type="match status" value="7"/>
</dbReference>
<feature type="repeat" description="WD" evidence="9">
    <location>
        <begin position="566"/>
        <end position="597"/>
    </location>
</feature>
<protein>
    <recommendedName>
        <fullName evidence="8">Pre-mRNA-processing factor 17</fullName>
    </recommendedName>
</protein>
<keyword evidence="12" id="KW-1185">Reference proteome</keyword>
<dbReference type="FunCoup" id="A0A316YIV6">
    <property type="interactions" value="507"/>
</dbReference>
<feature type="repeat" description="WD" evidence="9">
    <location>
        <begin position="337"/>
        <end position="371"/>
    </location>
</feature>
<evidence type="ECO:0000313" key="12">
    <source>
        <dbReference type="Proteomes" id="UP000245768"/>
    </source>
</evidence>
<dbReference type="OrthoDB" id="10257301at2759"/>
<keyword evidence="3" id="KW-0507">mRNA processing</keyword>
<organism evidence="11 12">
    <name type="scientific">Acaromyces ingoldii</name>
    <dbReference type="NCBI Taxonomy" id="215250"/>
    <lineage>
        <taxon>Eukaryota</taxon>
        <taxon>Fungi</taxon>
        <taxon>Dikarya</taxon>
        <taxon>Basidiomycota</taxon>
        <taxon>Ustilaginomycotina</taxon>
        <taxon>Exobasidiomycetes</taxon>
        <taxon>Exobasidiales</taxon>
        <taxon>Cryptobasidiaceae</taxon>
        <taxon>Acaromyces</taxon>
    </lineage>
</organism>
<dbReference type="PRINTS" id="PR00320">
    <property type="entry name" value="GPROTEINBRPT"/>
</dbReference>
<reference evidence="11" key="1">
    <citation type="journal article" date="2018" name="Mol. Biol. Evol.">
        <title>Broad Genomic Sampling Reveals a Smut Pathogenic Ancestry of the Fungal Clade Ustilaginomycotina.</title>
        <authorList>
            <person name="Kijpornyongpan T."/>
            <person name="Mondo S.J."/>
            <person name="Barry K."/>
            <person name="Sandor L."/>
            <person name="Lee J."/>
            <person name="Lipzen A."/>
            <person name="Pangilinan J."/>
            <person name="LaButti K."/>
            <person name="Hainaut M."/>
            <person name="Henrissat B."/>
            <person name="Grigoriev I.V."/>
            <person name="Spatafora J.W."/>
            <person name="Aime M.C."/>
        </authorList>
    </citation>
    <scope>NUCLEOTIDE SEQUENCE [LARGE SCALE GENOMIC DNA]</scope>
    <source>
        <strain evidence="11">MCA 4198</strain>
    </source>
</reference>
<feature type="compositionally biased region" description="Basic and acidic residues" evidence="10">
    <location>
        <begin position="258"/>
        <end position="292"/>
    </location>
</feature>
<evidence type="ECO:0000256" key="7">
    <source>
        <dbReference type="ARBA" id="ARBA00023242"/>
    </source>
</evidence>
<dbReference type="InterPro" id="IPR019775">
    <property type="entry name" value="WD40_repeat_CS"/>
</dbReference>
<keyword evidence="6" id="KW-0508">mRNA splicing</keyword>
<dbReference type="GeneID" id="37041198"/>
<evidence type="ECO:0000256" key="10">
    <source>
        <dbReference type="SAM" id="MobiDB-lite"/>
    </source>
</evidence>
<dbReference type="GO" id="GO:0003729">
    <property type="term" value="F:mRNA binding"/>
    <property type="evidence" value="ECO:0007669"/>
    <property type="project" value="TreeGrafter"/>
</dbReference>
<dbReference type="STRING" id="215250.A0A316YIV6"/>
<dbReference type="InterPro" id="IPR020472">
    <property type="entry name" value="WD40_PAC1"/>
</dbReference>
<dbReference type="EMBL" id="KZ819637">
    <property type="protein sequence ID" value="PWN89139.1"/>
    <property type="molecule type" value="Genomic_DNA"/>
</dbReference>
<feature type="compositionally biased region" description="Basic and acidic residues" evidence="10">
    <location>
        <begin position="66"/>
        <end position="80"/>
    </location>
</feature>
<feature type="repeat" description="WD" evidence="9">
    <location>
        <begin position="381"/>
        <end position="422"/>
    </location>
</feature>
<evidence type="ECO:0000256" key="4">
    <source>
        <dbReference type="ARBA" id="ARBA00022728"/>
    </source>
</evidence>
<accession>A0A316YIV6</accession>
<dbReference type="InterPro" id="IPR036322">
    <property type="entry name" value="WD40_repeat_dom_sf"/>
</dbReference>
<dbReference type="GO" id="GO:0000398">
    <property type="term" value="P:mRNA splicing, via spliceosome"/>
    <property type="evidence" value="ECO:0007669"/>
    <property type="project" value="InterPro"/>
</dbReference>
<evidence type="ECO:0000256" key="6">
    <source>
        <dbReference type="ARBA" id="ARBA00023187"/>
    </source>
</evidence>
<feature type="repeat" description="WD" evidence="9">
    <location>
        <begin position="598"/>
        <end position="631"/>
    </location>
</feature>
<feature type="compositionally biased region" description="Low complexity" evidence="10">
    <location>
        <begin position="1"/>
        <end position="10"/>
    </location>
</feature>
<proteinExistence type="predicted"/>
<feature type="repeat" description="WD" evidence="9">
    <location>
        <begin position="467"/>
        <end position="501"/>
    </location>
</feature>
<dbReference type="Pfam" id="PF00400">
    <property type="entry name" value="WD40"/>
    <property type="match status" value="6"/>
</dbReference>
<keyword evidence="4" id="KW-0747">Spliceosome</keyword>
<dbReference type="PROSITE" id="PS50294">
    <property type="entry name" value="WD_REPEATS_REGION"/>
    <property type="match status" value="4"/>
</dbReference>
<feature type="region of interest" description="Disordered" evidence="10">
    <location>
        <begin position="202"/>
        <end position="292"/>
    </location>
</feature>
<dbReference type="InterPro" id="IPR032847">
    <property type="entry name" value="PRPF17"/>
</dbReference>
<dbReference type="PROSITE" id="PS00678">
    <property type="entry name" value="WD_REPEATS_1"/>
    <property type="match status" value="1"/>
</dbReference>
<comment type="subcellular location">
    <subcellularLocation>
        <location evidence="1">Nucleus</location>
    </subcellularLocation>
</comment>
<evidence type="ECO:0000256" key="1">
    <source>
        <dbReference type="ARBA" id="ARBA00004123"/>
    </source>
</evidence>
<evidence type="ECO:0000256" key="8">
    <source>
        <dbReference type="ARBA" id="ARBA00068146"/>
    </source>
</evidence>
<dbReference type="GO" id="GO:0071013">
    <property type="term" value="C:catalytic step 2 spliceosome"/>
    <property type="evidence" value="ECO:0007669"/>
    <property type="project" value="InterPro"/>
</dbReference>
<evidence type="ECO:0000256" key="2">
    <source>
        <dbReference type="ARBA" id="ARBA00022574"/>
    </source>
</evidence>
<dbReference type="InParanoid" id="A0A316YIV6"/>
<dbReference type="InterPro" id="IPR001680">
    <property type="entry name" value="WD40_rpt"/>
</dbReference>
<keyword evidence="5" id="KW-0677">Repeat</keyword>
<dbReference type="RefSeq" id="XP_025376337.1">
    <property type="nucleotide sequence ID" value="XM_025519282.1"/>
</dbReference>
<dbReference type="FunFam" id="2.130.10.10:FF:000034">
    <property type="entry name" value="Pre-mRNA-processing factor 17, putative"/>
    <property type="match status" value="1"/>
</dbReference>
<sequence length="631" mass="70129">MNTLQGYGSDSDGEGAGSSSQAGPSRPAVVPSKKKRTEEPERAEEQDEDEDDEEISPDDVFGLGHLRKDVSDKAQVEKNGGHLVKSAPDVLANVDEASSALLTRPTDTEMHVNIPFRDLARPLAGPQNPFSNKVLGSQQNNLSGHVEQAAMTDFDFRNQQRTFETLGYAKNPSQYAGGNGSEWVGDVQEAQRLGGATAVELRGGGSAEARSLARQTKRKRKGQDGDLSVIEGEGAYVGPWGGWEGERVQTEPVGPSEEELKAAEERSSDRKRQEAEMKELRQREAEQGTEKSVFHGKSIYDYQGRTYMHVPTDVDTNLHGEAGSQHCFIPKACVHTWTGHTKGVNAIRLFPGSGHLMLSASNDCKIKLWDVYHEGKCLRTYMGHSKAVRDICFSNDGRRFLSAGYDRQIKLWDTETGACIRAFSNGKVPYCVAFHPDPEKQHIFLAGMSDKKIVQWDSTTGETTQEYDQHLGPVNTITFVDENRRFVTTSDDKTMRAWDFDIPVVIKYVADPLMHSMPAVTMSPNKKWLACQSLDNQIVVYSSDSFRQNRKKIFKGHSIAGFACQVGFSPDGRFISSGDGEGNLVFWDWKSGRLLKRLRSHKEVVITHAWLPHETSKVITGSWDGTIKLWD</sequence>
<evidence type="ECO:0000256" key="5">
    <source>
        <dbReference type="ARBA" id="ARBA00022737"/>
    </source>
</evidence>
<feature type="region of interest" description="Disordered" evidence="10">
    <location>
        <begin position="1"/>
        <end position="84"/>
    </location>
</feature>
<dbReference type="Proteomes" id="UP000245768">
    <property type="component" value="Unassembled WGS sequence"/>
</dbReference>